<dbReference type="InterPro" id="IPR051532">
    <property type="entry name" value="Ester_Hydrolysis_Enzymes"/>
</dbReference>
<dbReference type="CDD" id="cd00063">
    <property type="entry name" value="FN3"/>
    <property type="match status" value="1"/>
</dbReference>
<dbReference type="InterPro" id="IPR013783">
    <property type="entry name" value="Ig-like_fold"/>
</dbReference>
<feature type="domain" description="Fibronectin type-III" evidence="5">
    <location>
        <begin position="311"/>
        <end position="404"/>
    </location>
</feature>
<accession>A0ABY4L427</accession>
<sequence>MEQKGTPPDQEGDTGAAGKRWLWGRPPLSGLLAIAVAAMALTTLVLQATVGGFRVDGPAPPEPPPPTGGWTPPEGTVRIMASGDSRVQGSTGDHTWRYRLWAHLTGDGGADVDFVGPRDDLFDPVADRYGDHRYAVADFDTDHAGAWGSTAREVAERIGREVVDADPHYLLLLVGVNDVVRGADSAEVLERTRDIVAAARLARGDIRVVLGEIPPVWGTEDDQTVNAAIGEYNAALPALADQLARADSPVVVARTAADYAPADDNWDEVHPNARGEVKIAAAFADALADPLGLGRPYPRPLPDVEVGPTAAPGGLRVERTADGARVSWDGVPGATRYEVFGRRVDPDPEERASRGDVAATADGGTAHEVAGLFAGAVYEFEVRAFKGQDPGPLSAPVRVELADDPPPAPEAVRAGDGALSWEAAPGATHYAVWRRPLECPTLDPGDCAPADAGPVGADTGWQTVAVVRDATRLEIGPEQANHEFAVRSHRDYLEGGFSERVVYRAAD</sequence>
<dbReference type="PANTHER" id="PTHR30383:SF2">
    <property type="entry name" value="CELLULOSE-BINDING PROTEIN"/>
    <property type="match status" value="1"/>
</dbReference>
<proteinExistence type="predicted"/>
<evidence type="ECO:0000256" key="2">
    <source>
        <dbReference type="ARBA" id="ARBA00023326"/>
    </source>
</evidence>
<evidence type="ECO:0000256" key="3">
    <source>
        <dbReference type="SAM" id="MobiDB-lite"/>
    </source>
</evidence>
<evidence type="ECO:0000259" key="5">
    <source>
        <dbReference type="PROSITE" id="PS50853"/>
    </source>
</evidence>
<dbReference type="InterPro" id="IPR003961">
    <property type="entry name" value="FN3_dom"/>
</dbReference>
<dbReference type="Proteomes" id="UP000832041">
    <property type="component" value="Chromosome"/>
</dbReference>
<dbReference type="RefSeq" id="WP_248590172.1">
    <property type="nucleotide sequence ID" value="NZ_BAABEB010000004.1"/>
</dbReference>
<keyword evidence="2" id="KW-0624">Polysaccharide degradation</keyword>
<keyword evidence="4" id="KW-1133">Transmembrane helix</keyword>
<keyword evidence="1" id="KW-0326">Glycosidase</keyword>
<evidence type="ECO:0000313" key="6">
    <source>
        <dbReference type="EMBL" id="UPT21681.1"/>
    </source>
</evidence>
<evidence type="ECO:0000313" key="7">
    <source>
        <dbReference type="Proteomes" id="UP000832041"/>
    </source>
</evidence>
<keyword evidence="2" id="KW-0119">Carbohydrate metabolism</keyword>
<dbReference type="Pfam" id="PF13472">
    <property type="entry name" value="Lipase_GDSL_2"/>
    <property type="match status" value="1"/>
</dbReference>
<keyword evidence="7" id="KW-1185">Reference proteome</keyword>
<dbReference type="InterPro" id="IPR036514">
    <property type="entry name" value="SGNH_hydro_sf"/>
</dbReference>
<evidence type="ECO:0000256" key="4">
    <source>
        <dbReference type="SAM" id="Phobius"/>
    </source>
</evidence>
<dbReference type="Gene3D" id="2.60.40.10">
    <property type="entry name" value="Immunoglobulins"/>
    <property type="match status" value="1"/>
</dbReference>
<dbReference type="PANTHER" id="PTHR30383">
    <property type="entry name" value="THIOESTERASE 1/PROTEASE 1/LYSOPHOSPHOLIPASE L1"/>
    <property type="match status" value="1"/>
</dbReference>
<protein>
    <recommendedName>
        <fullName evidence="5">Fibronectin type-III domain-containing protein</fullName>
    </recommendedName>
</protein>
<keyword evidence="4" id="KW-0812">Transmembrane</keyword>
<name>A0ABY4L427_THEAE</name>
<organism evidence="6 7">
    <name type="scientific">Thermobifida alba</name>
    <name type="common">Thermomonospora alba</name>
    <dbReference type="NCBI Taxonomy" id="53522"/>
    <lineage>
        <taxon>Bacteria</taxon>
        <taxon>Bacillati</taxon>
        <taxon>Actinomycetota</taxon>
        <taxon>Actinomycetes</taxon>
        <taxon>Streptosporangiales</taxon>
        <taxon>Nocardiopsidaceae</taxon>
        <taxon>Thermobifida</taxon>
    </lineage>
</organism>
<dbReference type="InterPro" id="IPR036116">
    <property type="entry name" value="FN3_sf"/>
</dbReference>
<dbReference type="SMART" id="SM00060">
    <property type="entry name" value="FN3"/>
    <property type="match status" value="1"/>
</dbReference>
<dbReference type="EMBL" id="CP051627">
    <property type="protein sequence ID" value="UPT21681.1"/>
    <property type="molecule type" value="Genomic_DNA"/>
</dbReference>
<keyword evidence="4" id="KW-0472">Membrane</keyword>
<dbReference type="SUPFAM" id="SSF49265">
    <property type="entry name" value="Fibronectin type III"/>
    <property type="match status" value="1"/>
</dbReference>
<keyword evidence="1" id="KW-0378">Hydrolase</keyword>
<feature type="transmembrane region" description="Helical" evidence="4">
    <location>
        <begin position="28"/>
        <end position="46"/>
    </location>
</feature>
<dbReference type="PROSITE" id="PS50853">
    <property type="entry name" value="FN3"/>
    <property type="match status" value="1"/>
</dbReference>
<dbReference type="Gene3D" id="3.40.50.1110">
    <property type="entry name" value="SGNH hydrolase"/>
    <property type="match status" value="1"/>
</dbReference>
<feature type="region of interest" description="Disordered" evidence="3">
    <location>
        <begin position="1"/>
        <end position="21"/>
    </location>
</feature>
<dbReference type="SUPFAM" id="SSF52266">
    <property type="entry name" value="SGNH hydrolase"/>
    <property type="match status" value="1"/>
</dbReference>
<dbReference type="InterPro" id="IPR013830">
    <property type="entry name" value="SGNH_hydro"/>
</dbReference>
<gene>
    <name evidence="6" type="ORF">FOF52_12585</name>
</gene>
<evidence type="ECO:0000256" key="1">
    <source>
        <dbReference type="ARBA" id="ARBA00023295"/>
    </source>
</evidence>
<reference evidence="6 7" key="1">
    <citation type="submission" date="2020-04" db="EMBL/GenBank/DDBJ databases">
        <title>Thermobifida alba genome sequencing and assembly.</title>
        <authorList>
            <person name="Luzics S."/>
            <person name="Horvath B."/>
            <person name="Nagy I."/>
            <person name="Toth A."/>
            <person name="Nagy I."/>
            <person name="Kukolya J."/>
        </authorList>
    </citation>
    <scope>NUCLEOTIDE SEQUENCE [LARGE SCALE GENOMIC DNA]</scope>
    <source>
        <strain evidence="6 7">DSM 43795</strain>
    </source>
</reference>